<dbReference type="AlphaFoldDB" id="L0AXR8"/>
<evidence type="ECO:0000313" key="2">
    <source>
        <dbReference type="Proteomes" id="UP000031512"/>
    </source>
</evidence>
<dbReference type="EMBL" id="CP001669">
    <property type="protein sequence ID" value="AFZ79704.1"/>
    <property type="molecule type" value="Genomic_DNA"/>
</dbReference>
<proteinExistence type="predicted"/>
<keyword evidence="2" id="KW-1185">Reference proteome</keyword>
<organism evidence="1 2">
    <name type="scientific">Theileria equi strain WA</name>
    <dbReference type="NCBI Taxonomy" id="1537102"/>
    <lineage>
        <taxon>Eukaryota</taxon>
        <taxon>Sar</taxon>
        <taxon>Alveolata</taxon>
        <taxon>Apicomplexa</taxon>
        <taxon>Aconoidasida</taxon>
        <taxon>Piroplasmida</taxon>
        <taxon>Theileriidae</taxon>
        <taxon>Theileria</taxon>
    </lineage>
</organism>
<name>L0AXR8_THEEQ</name>
<protein>
    <submittedName>
        <fullName evidence="1">Uncharacterized protein</fullName>
    </submittedName>
</protein>
<dbReference type="VEuPathDB" id="PiroplasmaDB:BEWA_025530"/>
<dbReference type="KEGG" id="beq:BEWA_025530"/>
<gene>
    <name evidence="1" type="ORF">BEWA_025530</name>
</gene>
<evidence type="ECO:0000313" key="1">
    <source>
        <dbReference type="EMBL" id="AFZ79704.1"/>
    </source>
</evidence>
<dbReference type="RefSeq" id="XP_004829370.1">
    <property type="nucleotide sequence ID" value="XM_004829313.1"/>
</dbReference>
<dbReference type="GeneID" id="15805894"/>
<sequence>MKIDGVLEKLVFPDDNAVSKLVGGGLDVLDLQPDEFVKAYSKGGEPGVVLVGLKTSSNKFQKCFELENGAWVSSCSFDGSLKKLKEAAKEQLSFAIQLEDKQGNANCSVTEVMIANLQTRFFSPQCGFYATEVKDGENSVWKAEAGQKCGFVHLFSRGDSTLLTMGILGSSNAEHHCYEKVGGEWKEIGLNEFRQRSLEMDRAVQ</sequence>
<accession>L0AXR8</accession>
<reference evidence="1 2" key="1">
    <citation type="journal article" date="2012" name="BMC Genomics">
        <title>Comparative genomic analysis and phylogenetic position of Theileria equi.</title>
        <authorList>
            <person name="Kappmeyer L.S."/>
            <person name="Thiagarajan M."/>
            <person name="Herndon D.R."/>
            <person name="Ramsay J.D."/>
            <person name="Caler E."/>
            <person name="Djikeng A."/>
            <person name="Gillespie J.J."/>
            <person name="Lau A.O."/>
            <person name="Roalson E.H."/>
            <person name="Silva J.C."/>
            <person name="Silva M.G."/>
            <person name="Suarez C.E."/>
            <person name="Ueti M.W."/>
            <person name="Nene V.M."/>
            <person name="Mealey R.H."/>
            <person name="Knowles D.P."/>
            <person name="Brayton K.A."/>
        </authorList>
    </citation>
    <scope>NUCLEOTIDE SEQUENCE [LARGE SCALE GENOMIC DNA]</scope>
    <source>
        <strain evidence="1 2">WA</strain>
    </source>
</reference>
<dbReference type="Proteomes" id="UP000031512">
    <property type="component" value="Chromosome 1"/>
</dbReference>